<reference evidence="3" key="1">
    <citation type="submission" date="2017-01" db="EMBL/GenBank/DDBJ databases">
        <authorList>
            <person name="Varghese N."/>
            <person name="Submissions S."/>
        </authorList>
    </citation>
    <scope>NUCLEOTIDE SEQUENCE [LARGE SCALE GENOMIC DNA]</scope>
    <source>
        <strain evidence="3">DSM 45196</strain>
    </source>
</reference>
<dbReference type="GO" id="GO:0005886">
    <property type="term" value="C:plasma membrane"/>
    <property type="evidence" value="ECO:0007669"/>
    <property type="project" value="UniProtKB-SubCell"/>
</dbReference>
<feature type="transmembrane region" description="Helical" evidence="1">
    <location>
        <begin position="214"/>
        <end position="231"/>
    </location>
</feature>
<dbReference type="Proteomes" id="UP000186795">
    <property type="component" value="Unassembled WGS sequence"/>
</dbReference>
<dbReference type="RefSeq" id="WP_076526429.1">
    <property type="nucleotide sequence ID" value="NZ_CP048103.1"/>
</dbReference>
<keyword evidence="1" id="KW-0812">Transmembrane</keyword>
<dbReference type="EMBL" id="FTOD01000017">
    <property type="protein sequence ID" value="SIT16960.1"/>
    <property type="molecule type" value="Genomic_DNA"/>
</dbReference>
<sequence length="277" mass="30555">MKENKAIWAITRKDMKAVTSNIQVWLPMLVVPLILGVILPVAAVWGIRMFGLERAGNIGFLLQTLNDLPEGALRDRMTSLHTVDQKVIWFGANYMFASLFLLIPVMASSVIAANSFVGEKERKTMESLLYTPISTTSIFIGKLLSALIPSLLISFVTALLYGIFINLSAYPLFGELIFPTWNWVLLLLWVIPPLSLAIIFLNVFISAKVDTFQAAYQIGGAAVLPFLALITSQVTGVLILSPLVLLVLGAVLILLDIFLIRMSTHWSSREKLAGTHL</sequence>
<keyword evidence="1" id="KW-0472">Membrane</keyword>
<feature type="transmembrane region" description="Helical" evidence="1">
    <location>
        <begin position="138"/>
        <end position="163"/>
    </location>
</feature>
<keyword evidence="3" id="KW-1185">Reference proteome</keyword>
<protein>
    <submittedName>
        <fullName evidence="2">ABC-2 family transporter protein</fullName>
    </submittedName>
</protein>
<evidence type="ECO:0000313" key="2">
    <source>
        <dbReference type="EMBL" id="SIT16960.1"/>
    </source>
</evidence>
<dbReference type="GO" id="GO:0140359">
    <property type="term" value="F:ABC-type transporter activity"/>
    <property type="evidence" value="ECO:0007669"/>
    <property type="project" value="InterPro"/>
</dbReference>
<feature type="transmembrane region" description="Helical" evidence="1">
    <location>
        <begin position="237"/>
        <end position="259"/>
    </location>
</feature>
<proteinExistence type="predicted"/>
<keyword evidence="1" id="KW-1133">Transmembrane helix</keyword>
<dbReference type="Pfam" id="PF12679">
    <property type="entry name" value="ABC2_membrane_2"/>
    <property type="match status" value="1"/>
</dbReference>
<feature type="transmembrane region" description="Helical" evidence="1">
    <location>
        <begin position="183"/>
        <end position="205"/>
    </location>
</feature>
<evidence type="ECO:0000313" key="3">
    <source>
        <dbReference type="Proteomes" id="UP000186795"/>
    </source>
</evidence>
<dbReference type="AlphaFoldDB" id="A0A1N7Q280"/>
<dbReference type="OrthoDB" id="72437at2"/>
<accession>A0A1N7Q280</accession>
<feature type="transmembrane region" description="Helical" evidence="1">
    <location>
        <begin position="21"/>
        <end position="47"/>
    </location>
</feature>
<organism evidence="2 3">
    <name type="scientific">Kroppenstedtia eburnea</name>
    <dbReference type="NCBI Taxonomy" id="714067"/>
    <lineage>
        <taxon>Bacteria</taxon>
        <taxon>Bacillati</taxon>
        <taxon>Bacillota</taxon>
        <taxon>Bacilli</taxon>
        <taxon>Bacillales</taxon>
        <taxon>Thermoactinomycetaceae</taxon>
        <taxon>Kroppenstedtia</taxon>
    </lineage>
</organism>
<gene>
    <name evidence="2" type="ORF">SAMN05421790_11714</name>
</gene>
<feature type="transmembrane region" description="Helical" evidence="1">
    <location>
        <begin position="94"/>
        <end position="117"/>
    </location>
</feature>
<evidence type="ECO:0000256" key="1">
    <source>
        <dbReference type="SAM" id="Phobius"/>
    </source>
</evidence>
<name>A0A1N7Q280_9BACL</name>